<dbReference type="AlphaFoldDB" id="Q0B566"/>
<protein>
    <submittedName>
        <fullName evidence="2">Uncharacterized protein</fullName>
    </submittedName>
</protein>
<evidence type="ECO:0000313" key="2">
    <source>
        <dbReference type="EMBL" id="ABI90707.1"/>
    </source>
</evidence>
<feature type="region of interest" description="Disordered" evidence="1">
    <location>
        <begin position="1"/>
        <end position="22"/>
    </location>
</feature>
<evidence type="ECO:0000313" key="3">
    <source>
        <dbReference type="Proteomes" id="UP000000662"/>
    </source>
</evidence>
<gene>
    <name evidence="2" type="ordered locus">Bamb_5158</name>
</gene>
<accession>Q0B566</accession>
<reference evidence="2" key="1">
    <citation type="submission" date="2006-08" db="EMBL/GenBank/DDBJ databases">
        <title>Complete sequence of Chromosome 2 of Burkholderia cepacia AMMD.</title>
        <authorList>
            <consortium name="US DOE Joint Genome Institute"/>
            <person name="Copeland A."/>
            <person name="Lucas S."/>
            <person name="Lapidus A."/>
            <person name="Barry K."/>
            <person name="Detter J.C."/>
            <person name="Glavina del Rio T."/>
            <person name="Hammon N."/>
            <person name="Israni S."/>
            <person name="Pitluck S."/>
            <person name="Bruce D."/>
            <person name="Chain P."/>
            <person name="Malfatti S."/>
            <person name="Shin M."/>
            <person name="Vergez L."/>
            <person name="Schmutz J."/>
            <person name="Larimer F."/>
            <person name="Land M."/>
            <person name="Hauser L."/>
            <person name="Kyrpides N."/>
            <person name="Kim E."/>
            <person name="Parke J."/>
            <person name="Coenye T."/>
            <person name="Konstantinidis K."/>
            <person name="Ramette A."/>
            <person name="Tiedje J."/>
            <person name="Richardson P."/>
        </authorList>
    </citation>
    <scope>NUCLEOTIDE SEQUENCE</scope>
    <source>
        <strain evidence="2">AMMD</strain>
    </source>
</reference>
<dbReference type="EMBL" id="CP000441">
    <property type="protein sequence ID" value="ABI90707.1"/>
    <property type="molecule type" value="Genomic_DNA"/>
</dbReference>
<evidence type="ECO:0000256" key="1">
    <source>
        <dbReference type="SAM" id="MobiDB-lite"/>
    </source>
</evidence>
<sequence length="101" mass="10664">MRRRGGAHRQSVNVSLPVHSRTACTNSRSAAGRCRIRPDDRLRAIAASFIAFSRAVTAGSTHGQHVGELPRSFSSASTAERMFGGGMSASMAQSGTIFTSP</sequence>
<dbReference type="Proteomes" id="UP000000662">
    <property type="component" value="Chromosome 2"/>
</dbReference>
<proteinExistence type="predicted"/>
<name>Q0B566_BURCM</name>
<organism evidence="2 3">
    <name type="scientific">Burkholderia ambifaria (strain ATCC BAA-244 / DSM 16087 / CCUG 44356 / LMG 19182 / AMMD)</name>
    <name type="common">Burkholderia cepacia (strain AMMD)</name>
    <dbReference type="NCBI Taxonomy" id="339670"/>
    <lineage>
        <taxon>Bacteria</taxon>
        <taxon>Pseudomonadati</taxon>
        <taxon>Pseudomonadota</taxon>
        <taxon>Betaproteobacteria</taxon>
        <taxon>Burkholderiales</taxon>
        <taxon>Burkholderiaceae</taxon>
        <taxon>Burkholderia</taxon>
        <taxon>Burkholderia cepacia complex</taxon>
    </lineage>
</organism>
<keyword evidence="3" id="KW-1185">Reference proteome</keyword>
<dbReference type="KEGG" id="bam:Bamb_5158"/>